<evidence type="ECO:0000256" key="5">
    <source>
        <dbReference type="SAM" id="Phobius"/>
    </source>
</evidence>
<evidence type="ECO:0000313" key="8">
    <source>
        <dbReference type="Proteomes" id="UP001156836"/>
    </source>
</evidence>
<evidence type="ECO:0000256" key="2">
    <source>
        <dbReference type="ARBA" id="ARBA00022692"/>
    </source>
</evidence>
<feature type="transmembrane region" description="Helical" evidence="5">
    <location>
        <begin position="140"/>
        <end position="161"/>
    </location>
</feature>
<feature type="transmembrane region" description="Helical" evidence="5">
    <location>
        <begin position="313"/>
        <end position="332"/>
    </location>
</feature>
<comment type="caution">
    <text evidence="7">The sequence shown here is derived from an EMBL/GenBank/DDBJ whole genome shotgun (WGS) entry which is preliminary data.</text>
</comment>
<protein>
    <recommendedName>
        <fullName evidence="6">Integral membrane bound transporter domain-containing protein</fullName>
    </recommendedName>
</protein>
<evidence type="ECO:0000256" key="1">
    <source>
        <dbReference type="ARBA" id="ARBA00004141"/>
    </source>
</evidence>
<dbReference type="InterPro" id="IPR049453">
    <property type="entry name" value="Memb_transporter_dom"/>
</dbReference>
<name>A0ABQ6BT39_9NEIS</name>
<dbReference type="RefSeq" id="WP_018746288.1">
    <property type="nucleotide sequence ID" value="NZ_BSOZ01000001.1"/>
</dbReference>
<feature type="transmembrane region" description="Helical" evidence="5">
    <location>
        <begin position="117"/>
        <end position="134"/>
    </location>
</feature>
<keyword evidence="4 5" id="KW-0472">Membrane</keyword>
<feature type="transmembrane region" description="Helical" evidence="5">
    <location>
        <begin position="281"/>
        <end position="301"/>
    </location>
</feature>
<feature type="transmembrane region" description="Helical" evidence="5">
    <location>
        <begin position="69"/>
        <end position="87"/>
    </location>
</feature>
<comment type="subcellular location">
    <subcellularLocation>
        <location evidence="1">Membrane</location>
        <topology evidence="1">Multi-pass membrane protein</topology>
    </subcellularLocation>
</comment>
<evidence type="ECO:0000259" key="6">
    <source>
        <dbReference type="Pfam" id="PF13515"/>
    </source>
</evidence>
<feature type="transmembrane region" description="Helical" evidence="5">
    <location>
        <begin position="20"/>
        <end position="37"/>
    </location>
</feature>
<keyword evidence="2 5" id="KW-0812">Transmembrane</keyword>
<dbReference type="Pfam" id="PF13515">
    <property type="entry name" value="FUSC_2"/>
    <property type="match status" value="1"/>
</dbReference>
<feature type="transmembrane region" description="Helical" evidence="5">
    <location>
        <begin position="43"/>
        <end position="62"/>
    </location>
</feature>
<feature type="transmembrane region" description="Helical" evidence="5">
    <location>
        <begin position="257"/>
        <end position="274"/>
    </location>
</feature>
<evidence type="ECO:0000256" key="4">
    <source>
        <dbReference type="ARBA" id="ARBA00023136"/>
    </source>
</evidence>
<keyword evidence="3 5" id="KW-1133">Transmembrane helix</keyword>
<proteinExistence type="predicted"/>
<evidence type="ECO:0000313" key="7">
    <source>
        <dbReference type="EMBL" id="GLS02979.1"/>
    </source>
</evidence>
<evidence type="ECO:0000256" key="3">
    <source>
        <dbReference type="ARBA" id="ARBA00022989"/>
    </source>
</evidence>
<keyword evidence="8" id="KW-1185">Reference proteome</keyword>
<organism evidence="7 8">
    <name type="scientific">Chitiniphilus shinanonensis</name>
    <dbReference type="NCBI Taxonomy" id="553088"/>
    <lineage>
        <taxon>Bacteria</taxon>
        <taxon>Pseudomonadati</taxon>
        <taxon>Pseudomonadota</taxon>
        <taxon>Betaproteobacteria</taxon>
        <taxon>Neisseriales</taxon>
        <taxon>Chitinibacteraceae</taxon>
        <taxon>Chitiniphilus</taxon>
    </lineage>
</organism>
<dbReference type="Proteomes" id="UP001156836">
    <property type="component" value="Unassembled WGS sequence"/>
</dbReference>
<sequence>MRLPIHLLALREGEMPWRKAVCGLIGVSLPMLVAYLMHQPYGILFGAIGGLYASFLDFGGTFRHRASTQAWGLALIFSAGIAGNLIGSGTPMLLLPLLAVLCLGVGWMDGTGAALETIARFAVLAFLIYAYLPAPPWSALWFALLGIAVGLGAVGVDSLIWPRALPRQHPGLVNSVTRVLRGRNAGWVHAVGFSATTCGALWLALDLHYTRPAWVTAVTLFVIRPDGPDSLRRLFQTAFGTLAGAAAAWLISHLMPYTWVMLVSVAVLAFLRPLAVAGNQWAASAVMTTMILLLFDVVLLPEGQGAGATILRVRLNDAMLGAMVALIGMALFNREARRHLLRQLRD</sequence>
<accession>A0ABQ6BT39</accession>
<feature type="domain" description="Integral membrane bound transporter" evidence="6">
    <location>
        <begin position="201"/>
        <end position="327"/>
    </location>
</feature>
<dbReference type="EMBL" id="BSOZ01000001">
    <property type="protein sequence ID" value="GLS02979.1"/>
    <property type="molecule type" value="Genomic_DNA"/>
</dbReference>
<gene>
    <name evidence="7" type="ORF">GCM10007860_01220</name>
</gene>
<reference evidence="8" key="1">
    <citation type="journal article" date="2019" name="Int. J. Syst. Evol. Microbiol.">
        <title>The Global Catalogue of Microorganisms (GCM) 10K type strain sequencing project: providing services to taxonomists for standard genome sequencing and annotation.</title>
        <authorList>
            <consortium name="The Broad Institute Genomics Platform"/>
            <consortium name="The Broad Institute Genome Sequencing Center for Infectious Disease"/>
            <person name="Wu L."/>
            <person name="Ma J."/>
        </authorList>
    </citation>
    <scope>NUCLEOTIDE SEQUENCE [LARGE SCALE GENOMIC DNA]</scope>
    <source>
        <strain evidence="8">NBRC 104970</strain>
    </source>
</reference>